<dbReference type="Proteomes" id="UP001221686">
    <property type="component" value="Unassembled WGS sequence"/>
</dbReference>
<dbReference type="InterPro" id="IPR015943">
    <property type="entry name" value="WD40/YVTN_repeat-like_dom_sf"/>
</dbReference>
<dbReference type="InterPro" id="IPR011044">
    <property type="entry name" value="Quino_amine_DH_bsu"/>
</dbReference>
<gene>
    <name evidence="1" type="ORF">POL25_26415</name>
</gene>
<proteinExistence type="predicted"/>
<protein>
    <submittedName>
        <fullName evidence="1">Glutamine cyclotransferase</fullName>
    </submittedName>
</protein>
<name>A0ABT5E3L9_9BACT</name>
<evidence type="ECO:0000313" key="2">
    <source>
        <dbReference type="Proteomes" id="UP001221686"/>
    </source>
</evidence>
<dbReference type="Gene3D" id="2.130.10.10">
    <property type="entry name" value="YVTN repeat-like/Quinoprotein amine dehydrogenase"/>
    <property type="match status" value="1"/>
</dbReference>
<dbReference type="SUPFAM" id="SSF50969">
    <property type="entry name" value="YVTN repeat-like/Quinoprotein amine dehydrogenase"/>
    <property type="match status" value="1"/>
</dbReference>
<evidence type="ECO:0000313" key="1">
    <source>
        <dbReference type="EMBL" id="MDC0720464.1"/>
    </source>
</evidence>
<sequence length="227" mass="24462">MRQEVMTRDNHDTRHHAAEIVREHVPLDDGQIHGVTFDGKKVWFARDGELVAFDPAANAVVRRFTVPGADAGTAFDGQHLYQLAKGEILVIRPSDGQIVRRLPAPGKGEDSGMAWADGYLWIGQCYGARIHKVDATTGEVVKTLASDRFVTGVTCVDGQLWHGAAADDKPCELRRLGPDGAPEEVLEVPVAMIAGVEAAGEAGAFWCAGEQGKLRLVRRKSEGDAAV</sequence>
<reference evidence="1 2" key="1">
    <citation type="submission" date="2022-11" db="EMBL/GenBank/DDBJ databases">
        <title>Minimal conservation of predation-associated metabolite biosynthetic gene clusters underscores biosynthetic potential of Myxococcota including descriptions for ten novel species: Archangium lansinium sp. nov., Myxococcus landrumus sp. nov., Nannocystis bai.</title>
        <authorList>
            <person name="Ahearne A."/>
            <person name="Stevens C."/>
            <person name="Dowd S."/>
        </authorList>
    </citation>
    <scope>NUCLEOTIDE SEQUENCE [LARGE SCALE GENOMIC DNA]</scope>
    <source>
        <strain evidence="1 2">BB15-2</strain>
    </source>
</reference>
<organism evidence="1 2">
    <name type="scientific">Nannocystis bainbridge</name>
    <dbReference type="NCBI Taxonomy" id="2995303"/>
    <lineage>
        <taxon>Bacteria</taxon>
        <taxon>Pseudomonadati</taxon>
        <taxon>Myxococcota</taxon>
        <taxon>Polyangia</taxon>
        <taxon>Nannocystales</taxon>
        <taxon>Nannocystaceae</taxon>
        <taxon>Nannocystis</taxon>
    </lineage>
</organism>
<keyword evidence="2" id="KW-1185">Reference proteome</keyword>
<accession>A0ABT5E3L9</accession>
<dbReference type="RefSeq" id="WP_272088972.1">
    <property type="nucleotide sequence ID" value="NZ_JAQNDL010000003.1"/>
</dbReference>
<comment type="caution">
    <text evidence="1">The sequence shown here is derived from an EMBL/GenBank/DDBJ whole genome shotgun (WGS) entry which is preliminary data.</text>
</comment>
<dbReference type="EMBL" id="JAQNDL010000003">
    <property type="protein sequence ID" value="MDC0720464.1"/>
    <property type="molecule type" value="Genomic_DNA"/>
</dbReference>